<feature type="non-terminal residue" evidence="3">
    <location>
        <position position="153"/>
    </location>
</feature>
<dbReference type="GO" id="GO:0005783">
    <property type="term" value="C:endoplasmic reticulum"/>
    <property type="evidence" value="ECO:0007669"/>
    <property type="project" value="TreeGrafter"/>
</dbReference>
<organism evidence="3 4">
    <name type="scientific">Trema orientale</name>
    <name type="common">Charcoal tree</name>
    <name type="synonym">Celtis orientalis</name>
    <dbReference type="NCBI Taxonomy" id="63057"/>
    <lineage>
        <taxon>Eukaryota</taxon>
        <taxon>Viridiplantae</taxon>
        <taxon>Streptophyta</taxon>
        <taxon>Embryophyta</taxon>
        <taxon>Tracheophyta</taxon>
        <taxon>Spermatophyta</taxon>
        <taxon>Magnoliopsida</taxon>
        <taxon>eudicotyledons</taxon>
        <taxon>Gunneridae</taxon>
        <taxon>Pentapetalae</taxon>
        <taxon>rosids</taxon>
        <taxon>fabids</taxon>
        <taxon>Rosales</taxon>
        <taxon>Cannabaceae</taxon>
        <taxon>Trema</taxon>
    </lineage>
</organism>
<dbReference type="PANTHER" id="PTHR10291:SF43">
    <property type="entry name" value="DEHYDRODOLICHYL DIPHOSPHATE SYNTHASE COMPLEX SUBUNIT DHDDS"/>
    <property type="match status" value="1"/>
</dbReference>
<name>A0A2P5D881_TREOI</name>
<dbReference type="Gene3D" id="3.40.1180.10">
    <property type="entry name" value="Decaprenyl diphosphate synthase-like"/>
    <property type="match status" value="1"/>
</dbReference>
<dbReference type="GO" id="GO:0045547">
    <property type="term" value="F:ditrans,polycis-polyprenyl diphosphate synthase [(2E,6E)-farnesyl diphosphate specific] activity"/>
    <property type="evidence" value="ECO:0007669"/>
    <property type="project" value="TreeGrafter"/>
</dbReference>
<keyword evidence="2" id="KW-0808">Transferase</keyword>
<dbReference type="AlphaFoldDB" id="A0A2P5D881"/>
<dbReference type="InParanoid" id="A0A2P5D881"/>
<reference evidence="4" key="1">
    <citation type="submission" date="2016-06" db="EMBL/GenBank/DDBJ databases">
        <title>Parallel loss of symbiosis genes in relatives of nitrogen-fixing non-legume Parasponia.</title>
        <authorList>
            <person name="Van Velzen R."/>
            <person name="Holmer R."/>
            <person name="Bu F."/>
            <person name="Rutten L."/>
            <person name="Van Zeijl A."/>
            <person name="Liu W."/>
            <person name="Santuari L."/>
            <person name="Cao Q."/>
            <person name="Sharma T."/>
            <person name="Shen D."/>
            <person name="Roswanjaya Y."/>
            <person name="Wardhani T."/>
            <person name="Kalhor M.S."/>
            <person name="Jansen J."/>
            <person name="Van den Hoogen J."/>
            <person name="Gungor B."/>
            <person name="Hartog M."/>
            <person name="Hontelez J."/>
            <person name="Verver J."/>
            <person name="Yang W.-C."/>
            <person name="Schijlen E."/>
            <person name="Repin R."/>
            <person name="Schilthuizen M."/>
            <person name="Schranz E."/>
            <person name="Heidstra R."/>
            <person name="Miyata K."/>
            <person name="Fedorova E."/>
            <person name="Kohlen W."/>
            <person name="Bisseling T."/>
            <person name="Smit S."/>
            <person name="Geurts R."/>
        </authorList>
    </citation>
    <scope>NUCLEOTIDE SEQUENCE [LARGE SCALE GENOMIC DNA]</scope>
    <source>
        <strain evidence="4">cv. RG33-2</strain>
    </source>
</reference>
<comment type="similarity">
    <text evidence="1">Belongs to the UPP synthase family.</text>
</comment>
<evidence type="ECO:0000313" key="3">
    <source>
        <dbReference type="EMBL" id="PON69519.1"/>
    </source>
</evidence>
<dbReference type="PANTHER" id="PTHR10291">
    <property type="entry name" value="DEHYDRODOLICHYL DIPHOSPHATE SYNTHASE FAMILY MEMBER"/>
    <property type="match status" value="1"/>
</dbReference>
<dbReference type="GO" id="GO:0016094">
    <property type="term" value="P:polyprenol biosynthetic process"/>
    <property type="evidence" value="ECO:0007669"/>
    <property type="project" value="TreeGrafter"/>
</dbReference>
<comment type="caution">
    <text evidence="3">The sequence shown here is derived from an EMBL/GenBank/DDBJ whole genome shotgun (WGS) entry which is preliminary data.</text>
</comment>
<dbReference type="Pfam" id="PF01255">
    <property type="entry name" value="Prenyltransf"/>
    <property type="match status" value="1"/>
</dbReference>
<gene>
    <name evidence="3" type="ORF">TorRG33x02_259450</name>
</gene>
<dbReference type="EMBL" id="JXTC01000288">
    <property type="protein sequence ID" value="PON69519.1"/>
    <property type="molecule type" value="Genomic_DNA"/>
</dbReference>
<sequence>MNQYGIRVHFIGNLKILNDSLRFAAQKVMKATAKNKKASLFVRVAYTSCDEIVHPIQEACKCKINKIQTSEVSSGESEETWRSIMYTAVAPDPDILIRSSGETRLSNFLLWQTAYCPFYSPVALWLELGLWHLVWGSKLPAKLPVFGEEKEKH</sequence>
<dbReference type="PROSITE" id="PS01066">
    <property type="entry name" value="UPP_SYNTHASE"/>
    <property type="match status" value="1"/>
</dbReference>
<evidence type="ECO:0000313" key="4">
    <source>
        <dbReference type="Proteomes" id="UP000237000"/>
    </source>
</evidence>
<protein>
    <submittedName>
        <fullName evidence="3">Decaprenyl diphosphate synthase-like</fullName>
    </submittedName>
</protein>
<dbReference type="InterPro" id="IPR001441">
    <property type="entry name" value="UPP_synth-like"/>
</dbReference>
<proteinExistence type="inferred from homology"/>
<accession>A0A2P5D881</accession>
<dbReference type="SUPFAM" id="SSF64005">
    <property type="entry name" value="Undecaprenyl diphosphate synthase"/>
    <property type="match status" value="1"/>
</dbReference>
<evidence type="ECO:0000256" key="1">
    <source>
        <dbReference type="ARBA" id="ARBA00005432"/>
    </source>
</evidence>
<keyword evidence="4" id="KW-1185">Reference proteome</keyword>
<dbReference type="InterPro" id="IPR018520">
    <property type="entry name" value="UPP_synth-like_CS"/>
</dbReference>
<dbReference type="InterPro" id="IPR036424">
    <property type="entry name" value="UPP_synth-like_sf"/>
</dbReference>
<dbReference type="OrthoDB" id="1698206at2759"/>
<dbReference type="Proteomes" id="UP000237000">
    <property type="component" value="Unassembled WGS sequence"/>
</dbReference>
<dbReference type="STRING" id="63057.A0A2P5D881"/>
<evidence type="ECO:0000256" key="2">
    <source>
        <dbReference type="ARBA" id="ARBA00022679"/>
    </source>
</evidence>